<dbReference type="PANTHER" id="PTHR21261">
    <property type="entry name" value="BEAT PROTEIN"/>
    <property type="match status" value="1"/>
</dbReference>
<accession>A0AAW1UDN0</accession>
<dbReference type="InterPro" id="IPR007110">
    <property type="entry name" value="Ig-like_dom"/>
</dbReference>
<keyword evidence="2" id="KW-0812">Transmembrane</keyword>
<keyword evidence="2" id="KW-1133">Transmembrane helix</keyword>
<feature type="domain" description="Ig-like" evidence="3">
    <location>
        <begin position="25"/>
        <end position="140"/>
    </location>
</feature>
<dbReference type="PANTHER" id="PTHR21261:SF2">
    <property type="entry name" value="GH04238P-RELATED"/>
    <property type="match status" value="1"/>
</dbReference>
<dbReference type="AlphaFoldDB" id="A0AAW1UDN0"/>
<dbReference type="Proteomes" id="UP001431783">
    <property type="component" value="Unassembled WGS sequence"/>
</dbReference>
<feature type="region of interest" description="Disordered" evidence="1">
    <location>
        <begin position="296"/>
        <end position="333"/>
    </location>
</feature>
<dbReference type="InterPro" id="IPR013270">
    <property type="entry name" value="CD47_Vset"/>
</dbReference>
<feature type="transmembrane region" description="Helical" evidence="2">
    <location>
        <begin position="6"/>
        <end position="25"/>
    </location>
</feature>
<evidence type="ECO:0000313" key="5">
    <source>
        <dbReference type="Proteomes" id="UP001431783"/>
    </source>
</evidence>
<proteinExistence type="predicted"/>
<dbReference type="PROSITE" id="PS50835">
    <property type="entry name" value="IG_LIKE"/>
    <property type="match status" value="1"/>
</dbReference>
<dbReference type="InterPro" id="IPR013783">
    <property type="entry name" value="Ig-like_fold"/>
</dbReference>
<dbReference type="Gene3D" id="2.60.40.10">
    <property type="entry name" value="Immunoglobulins"/>
    <property type="match status" value="2"/>
</dbReference>
<name>A0AAW1UDN0_9CUCU</name>
<dbReference type="EMBL" id="JARQZJ010000044">
    <property type="protein sequence ID" value="KAK9878011.1"/>
    <property type="molecule type" value="Genomic_DNA"/>
</dbReference>
<evidence type="ECO:0000259" key="3">
    <source>
        <dbReference type="PROSITE" id="PS50835"/>
    </source>
</evidence>
<comment type="caution">
    <text evidence="4">The sequence shown here is derived from an EMBL/GenBank/DDBJ whole genome shotgun (WGS) entry which is preliminary data.</text>
</comment>
<feature type="compositionally biased region" description="Low complexity" evidence="1">
    <location>
        <begin position="296"/>
        <end position="323"/>
    </location>
</feature>
<dbReference type="InterPro" id="IPR036179">
    <property type="entry name" value="Ig-like_dom_sf"/>
</dbReference>
<gene>
    <name evidence="4" type="ORF">WA026_020223</name>
</gene>
<sequence length="539" mass="62690">MFKGDLIFYFSCCFLMFISSATALLKIKELKIPASVENGTVTEIILDCDFIAEKETGIVVKWFYNGDKDQIYQWIPGQNKSGSPMGSLKNFIDEKYKASNNESTMYRALKLVNVSQELTGKYTCKVTGDSDESVQTRQMTIFVPPTDGLNLTINQTNLSAICTATGVYPEPHISIKIDKGTNSTDTKISTRETVTKEHNLFDKEIILTYNNESFSSPCEFVCEMRIPGTEYRIIETKKCSLDNFSIQLHANAFLLHSSLLLLFSTMWTISPENRCTENRFQWRTIMTIEPVAPTPKAAAQKGAAPDKAAAEAQAADAAGAEAEAPPEPAPEEEYLDPDKLLLFKHWIRPKFLQYSYLYDYRHNYYNDVIDYLDRKRRGLNAEIPRAQTWAERALRTYSSKIDKIETYRREMAEKMKSLQQEKKTRRSSFISYHSKEYMSRRYTVVMPKFLQYDYLYNYQYNYYDNVLDYLEKRSKGYHVERPSPQTWAERALRTYMKRDNQNYKFRRTLEDTKLITKTQLSGFFHNHHARQSFKKSLIN</sequence>
<protein>
    <recommendedName>
        <fullName evidence="3">Ig-like domain-containing protein</fullName>
    </recommendedName>
</protein>
<keyword evidence="2" id="KW-0472">Membrane</keyword>
<organism evidence="4 5">
    <name type="scientific">Henosepilachna vigintioctopunctata</name>
    <dbReference type="NCBI Taxonomy" id="420089"/>
    <lineage>
        <taxon>Eukaryota</taxon>
        <taxon>Metazoa</taxon>
        <taxon>Ecdysozoa</taxon>
        <taxon>Arthropoda</taxon>
        <taxon>Hexapoda</taxon>
        <taxon>Insecta</taxon>
        <taxon>Pterygota</taxon>
        <taxon>Neoptera</taxon>
        <taxon>Endopterygota</taxon>
        <taxon>Coleoptera</taxon>
        <taxon>Polyphaga</taxon>
        <taxon>Cucujiformia</taxon>
        <taxon>Coccinelloidea</taxon>
        <taxon>Coccinellidae</taxon>
        <taxon>Epilachninae</taxon>
        <taxon>Epilachnini</taxon>
        <taxon>Henosepilachna</taxon>
    </lineage>
</organism>
<keyword evidence="5" id="KW-1185">Reference proteome</keyword>
<dbReference type="SUPFAM" id="SSF48726">
    <property type="entry name" value="Immunoglobulin"/>
    <property type="match status" value="1"/>
</dbReference>
<evidence type="ECO:0000256" key="2">
    <source>
        <dbReference type="SAM" id="Phobius"/>
    </source>
</evidence>
<evidence type="ECO:0000313" key="4">
    <source>
        <dbReference type="EMBL" id="KAK9878011.1"/>
    </source>
</evidence>
<reference evidence="4 5" key="1">
    <citation type="submission" date="2023-03" db="EMBL/GenBank/DDBJ databases">
        <title>Genome insight into feeding habits of ladybird beetles.</title>
        <authorList>
            <person name="Li H.-S."/>
            <person name="Huang Y.-H."/>
            <person name="Pang H."/>
        </authorList>
    </citation>
    <scope>NUCLEOTIDE SEQUENCE [LARGE SCALE GENOMIC DNA]</scope>
    <source>
        <strain evidence="4">SYSU_2023b</strain>
        <tissue evidence="4">Whole body</tissue>
    </source>
</reference>
<evidence type="ECO:0000256" key="1">
    <source>
        <dbReference type="SAM" id="MobiDB-lite"/>
    </source>
</evidence>
<dbReference type="Pfam" id="PF08204">
    <property type="entry name" value="V-set_CD47"/>
    <property type="match status" value="1"/>
</dbReference>